<dbReference type="Proteomes" id="UP000215914">
    <property type="component" value="Unassembled WGS sequence"/>
</dbReference>
<dbReference type="Gramene" id="mRNA:HanXRQr2_Chr05g0210131">
    <property type="protein sequence ID" value="CDS:HanXRQr2_Chr05g0210131.1"/>
    <property type="gene ID" value="HanXRQr2_Chr05g0210131"/>
</dbReference>
<keyword evidence="2" id="KW-1185">Reference proteome</keyword>
<proteinExistence type="predicted"/>
<accession>A0A9K3NMR5</accession>
<evidence type="ECO:0000313" key="1">
    <source>
        <dbReference type="EMBL" id="KAF5805505.1"/>
    </source>
</evidence>
<comment type="caution">
    <text evidence="1">The sequence shown here is derived from an EMBL/GenBank/DDBJ whole genome shotgun (WGS) entry which is preliminary data.</text>
</comment>
<evidence type="ECO:0000313" key="2">
    <source>
        <dbReference type="Proteomes" id="UP000215914"/>
    </source>
</evidence>
<protein>
    <submittedName>
        <fullName evidence="1">Uncharacterized protein</fullName>
    </submittedName>
</protein>
<organism evidence="1 2">
    <name type="scientific">Helianthus annuus</name>
    <name type="common">Common sunflower</name>
    <dbReference type="NCBI Taxonomy" id="4232"/>
    <lineage>
        <taxon>Eukaryota</taxon>
        <taxon>Viridiplantae</taxon>
        <taxon>Streptophyta</taxon>
        <taxon>Embryophyta</taxon>
        <taxon>Tracheophyta</taxon>
        <taxon>Spermatophyta</taxon>
        <taxon>Magnoliopsida</taxon>
        <taxon>eudicotyledons</taxon>
        <taxon>Gunneridae</taxon>
        <taxon>Pentapetalae</taxon>
        <taxon>asterids</taxon>
        <taxon>campanulids</taxon>
        <taxon>Asterales</taxon>
        <taxon>Asteraceae</taxon>
        <taxon>Asteroideae</taxon>
        <taxon>Heliantheae alliance</taxon>
        <taxon>Heliantheae</taxon>
        <taxon>Helianthus</taxon>
    </lineage>
</organism>
<dbReference type="EMBL" id="MNCJ02000320">
    <property type="protein sequence ID" value="KAF5805505.1"/>
    <property type="molecule type" value="Genomic_DNA"/>
</dbReference>
<name>A0A9K3NMR5_HELAN</name>
<gene>
    <name evidence="1" type="ORF">HanXRQr2_Chr05g0210131</name>
</gene>
<sequence length="53" mass="6417">MTVKSQSRSLCQNQNLSQKLRVKQKNRENWLMIENSCYQNLIWMMDCLKLLIL</sequence>
<dbReference type="AlphaFoldDB" id="A0A9K3NMR5"/>
<reference evidence="1" key="1">
    <citation type="journal article" date="2017" name="Nature">
        <title>The sunflower genome provides insights into oil metabolism, flowering and Asterid evolution.</title>
        <authorList>
            <person name="Badouin H."/>
            <person name="Gouzy J."/>
            <person name="Grassa C.J."/>
            <person name="Murat F."/>
            <person name="Staton S.E."/>
            <person name="Cottret L."/>
            <person name="Lelandais-Briere C."/>
            <person name="Owens G.L."/>
            <person name="Carrere S."/>
            <person name="Mayjonade B."/>
            <person name="Legrand L."/>
            <person name="Gill N."/>
            <person name="Kane N.C."/>
            <person name="Bowers J.E."/>
            <person name="Hubner S."/>
            <person name="Bellec A."/>
            <person name="Berard A."/>
            <person name="Berges H."/>
            <person name="Blanchet N."/>
            <person name="Boniface M.C."/>
            <person name="Brunel D."/>
            <person name="Catrice O."/>
            <person name="Chaidir N."/>
            <person name="Claudel C."/>
            <person name="Donnadieu C."/>
            <person name="Faraut T."/>
            <person name="Fievet G."/>
            <person name="Helmstetter N."/>
            <person name="King M."/>
            <person name="Knapp S.J."/>
            <person name="Lai Z."/>
            <person name="Le Paslier M.C."/>
            <person name="Lippi Y."/>
            <person name="Lorenzon L."/>
            <person name="Mandel J.R."/>
            <person name="Marage G."/>
            <person name="Marchand G."/>
            <person name="Marquand E."/>
            <person name="Bret-Mestries E."/>
            <person name="Morien E."/>
            <person name="Nambeesan S."/>
            <person name="Nguyen T."/>
            <person name="Pegot-Espagnet P."/>
            <person name="Pouilly N."/>
            <person name="Raftis F."/>
            <person name="Sallet E."/>
            <person name="Schiex T."/>
            <person name="Thomas J."/>
            <person name="Vandecasteele C."/>
            <person name="Vares D."/>
            <person name="Vear F."/>
            <person name="Vautrin S."/>
            <person name="Crespi M."/>
            <person name="Mangin B."/>
            <person name="Burke J.M."/>
            <person name="Salse J."/>
            <person name="Munos S."/>
            <person name="Vincourt P."/>
            <person name="Rieseberg L.H."/>
            <person name="Langlade N.B."/>
        </authorList>
    </citation>
    <scope>NUCLEOTIDE SEQUENCE</scope>
    <source>
        <tissue evidence="1">Leaves</tissue>
    </source>
</reference>
<reference evidence="1" key="2">
    <citation type="submission" date="2020-06" db="EMBL/GenBank/DDBJ databases">
        <title>Helianthus annuus Genome sequencing and assembly Release 2.</title>
        <authorList>
            <person name="Gouzy J."/>
            <person name="Langlade N."/>
            <person name="Munos S."/>
        </authorList>
    </citation>
    <scope>NUCLEOTIDE SEQUENCE</scope>
    <source>
        <tissue evidence="1">Leaves</tissue>
    </source>
</reference>